<sequence>MKAHKQVTKQNGEASRRPSYPGDQRVKHANLTTQVWVKVAMAVAYFLCVSITALVLAIYYVFFWSPDPASGRGVDNVTSTPARVIFLRLFGNMLLQISVVAMAGASHSLKGIGGCKSDGAGYPLYSHNKSGPGPSVDRLTRQSQTFPDRSLLQLLGLHSLTPSPYSSDLALGT</sequence>
<dbReference type="EMBL" id="CM055748">
    <property type="protein sequence ID" value="KAJ7995213.1"/>
    <property type="molecule type" value="Genomic_DNA"/>
</dbReference>
<comment type="caution">
    <text evidence="1">The sequence shown here is derived from an EMBL/GenBank/DDBJ whole genome shotgun (WGS) entry which is preliminary data.</text>
</comment>
<evidence type="ECO:0000313" key="2">
    <source>
        <dbReference type="Proteomes" id="UP001157502"/>
    </source>
</evidence>
<evidence type="ECO:0000313" key="1">
    <source>
        <dbReference type="EMBL" id="KAJ7995213.1"/>
    </source>
</evidence>
<proteinExistence type="predicted"/>
<accession>A0ACC2FUY1</accession>
<name>A0ACC2FUY1_DALPE</name>
<reference evidence="1" key="1">
    <citation type="submission" date="2021-05" db="EMBL/GenBank/DDBJ databases">
        <authorList>
            <person name="Pan Q."/>
            <person name="Jouanno E."/>
            <person name="Zahm M."/>
            <person name="Klopp C."/>
            <person name="Cabau C."/>
            <person name="Louis A."/>
            <person name="Berthelot C."/>
            <person name="Parey E."/>
            <person name="Roest Crollius H."/>
            <person name="Montfort J."/>
            <person name="Robinson-Rechavi M."/>
            <person name="Bouchez O."/>
            <person name="Lampietro C."/>
            <person name="Lopez Roques C."/>
            <person name="Donnadieu C."/>
            <person name="Postlethwait J."/>
            <person name="Bobe J."/>
            <person name="Dillon D."/>
            <person name="Chandos A."/>
            <person name="von Hippel F."/>
            <person name="Guiguen Y."/>
        </authorList>
    </citation>
    <scope>NUCLEOTIDE SEQUENCE</scope>
    <source>
        <strain evidence="1">YG-Jan2019</strain>
    </source>
</reference>
<organism evidence="1 2">
    <name type="scientific">Dallia pectoralis</name>
    <name type="common">Alaska blackfish</name>
    <dbReference type="NCBI Taxonomy" id="75939"/>
    <lineage>
        <taxon>Eukaryota</taxon>
        <taxon>Metazoa</taxon>
        <taxon>Chordata</taxon>
        <taxon>Craniata</taxon>
        <taxon>Vertebrata</taxon>
        <taxon>Euteleostomi</taxon>
        <taxon>Actinopterygii</taxon>
        <taxon>Neopterygii</taxon>
        <taxon>Teleostei</taxon>
        <taxon>Protacanthopterygii</taxon>
        <taxon>Esociformes</taxon>
        <taxon>Umbridae</taxon>
        <taxon>Dallia</taxon>
    </lineage>
</organism>
<protein>
    <submittedName>
        <fullName evidence="1">Uncharacterized protein</fullName>
    </submittedName>
</protein>
<gene>
    <name evidence="1" type="ORF">DPEC_G00242210</name>
</gene>
<dbReference type="Proteomes" id="UP001157502">
    <property type="component" value="Chromosome 21"/>
</dbReference>
<keyword evidence="2" id="KW-1185">Reference proteome</keyword>